<dbReference type="PANTHER" id="PTHR23077">
    <property type="entry name" value="AAA-FAMILY ATPASE"/>
    <property type="match status" value="1"/>
</dbReference>
<dbReference type="Proteomes" id="UP001150062">
    <property type="component" value="Unassembled WGS sequence"/>
</dbReference>
<accession>A0AAV7Z1F4</accession>
<organism evidence="3 5">
    <name type="scientific">Anaeramoeba flamelloides</name>
    <dbReference type="NCBI Taxonomy" id="1746091"/>
    <lineage>
        <taxon>Eukaryota</taxon>
        <taxon>Metamonada</taxon>
        <taxon>Anaeramoebidae</taxon>
        <taxon>Anaeramoeba</taxon>
    </lineage>
</organism>
<dbReference type="Pfam" id="PF17862">
    <property type="entry name" value="AAA_lid_3"/>
    <property type="match status" value="1"/>
</dbReference>
<evidence type="ECO:0000259" key="1">
    <source>
        <dbReference type="Pfam" id="PF00004"/>
    </source>
</evidence>
<dbReference type="EMBL" id="JANTQA010000042">
    <property type="protein sequence ID" value="KAJ3434445.1"/>
    <property type="molecule type" value="Genomic_DNA"/>
</dbReference>
<keyword evidence="6" id="KW-1185">Reference proteome</keyword>
<dbReference type="Proteomes" id="UP001146793">
    <property type="component" value="Unassembled WGS sequence"/>
</dbReference>
<dbReference type="InterPro" id="IPR003959">
    <property type="entry name" value="ATPase_AAA_core"/>
</dbReference>
<feature type="domain" description="ATPase AAA-type core" evidence="1">
    <location>
        <begin position="1"/>
        <end position="117"/>
    </location>
</feature>
<reference evidence="4" key="1">
    <citation type="submission" date="2022-08" db="EMBL/GenBank/DDBJ databases">
        <title>Novel sulfate-reducing endosymbionts in the free-living metamonad Anaeramoeba.</title>
        <authorList>
            <person name="Jerlstrom-Hultqvist J."/>
            <person name="Cepicka I."/>
            <person name="Gallot-Lavallee L."/>
            <person name="Salas-Leiva D."/>
            <person name="Curtis B.A."/>
            <person name="Zahonova K."/>
            <person name="Pipaliya S."/>
            <person name="Dacks J."/>
            <person name="Roger A.J."/>
        </authorList>
    </citation>
    <scope>NUCLEOTIDE SEQUENCE</scope>
    <source>
        <strain evidence="4">Schooner1</strain>
    </source>
</reference>
<dbReference type="InterPro" id="IPR027417">
    <property type="entry name" value="P-loop_NTPase"/>
</dbReference>
<name>A0AAV7Z1F4_9EUKA</name>
<comment type="caution">
    <text evidence="3">The sequence shown here is derived from an EMBL/GenBank/DDBJ whole genome shotgun (WGS) entry which is preliminary data.</text>
</comment>
<dbReference type="Gene3D" id="1.10.8.60">
    <property type="match status" value="1"/>
</dbReference>
<dbReference type="SUPFAM" id="SSF52540">
    <property type="entry name" value="P-loop containing nucleoside triphosphate hydrolases"/>
    <property type="match status" value="1"/>
</dbReference>
<evidence type="ECO:0000259" key="2">
    <source>
        <dbReference type="Pfam" id="PF17862"/>
    </source>
</evidence>
<dbReference type="InterPro" id="IPR041569">
    <property type="entry name" value="AAA_lid_3"/>
</dbReference>
<evidence type="ECO:0000313" key="5">
    <source>
        <dbReference type="Proteomes" id="UP001146793"/>
    </source>
</evidence>
<dbReference type="Pfam" id="PF00004">
    <property type="entry name" value="AAA"/>
    <property type="match status" value="1"/>
</dbReference>
<dbReference type="Gene3D" id="3.40.50.300">
    <property type="entry name" value="P-loop containing nucleotide triphosphate hydrolases"/>
    <property type="match status" value="1"/>
</dbReference>
<evidence type="ECO:0000313" key="3">
    <source>
        <dbReference type="EMBL" id="KAJ3434445.1"/>
    </source>
</evidence>
<sequence>MLAKACATESKANFIFGKISDLLKSEVGESEKQISKIFQRAKLCAPCILFFDEFQAMFGDKETVGRNTRKMIFQFIFELNQIEEDSGVIVLAATNAPWLIDESLLSTRIIDRHIYVGLPEKPARKIMFQKMLQKMPITITNEQLEFLSEKSSGFTGADVKNVCQLAGMEALTRESTDLNFDDIKCVLSKYLPSTSQLMLEEFEKWRKRML</sequence>
<dbReference type="GO" id="GO:0005524">
    <property type="term" value="F:ATP binding"/>
    <property type="evidence" value="ECO:0007669"/>
    <property type="project" value="InterPro"/>
</dbReference>
<dbReference type="InterPro" id="IPR050168">
    <property type="entry name" value="AAA_ATPase_domain"/>
</dbReference>
<dbReference type="GO" id="GO:0016887">
    <property type="term" value="F:ATP hydrolysis activity"/>
    <property type="evidence" value="ECO:0007669"/>
    <property type="project" value="InterPro"/>
</dbReference>
<gene>
    <name evidence="3" type="ORF">M0812_01557</name>
    <name evidence="4" type="ORF">M0813_00238</name>
</gene>
<dbReference type="AlphaFoldDB" id="A0AAV7Z1F4"/>
<proteinExistence type="predicted"/>
<protein>
    <submittedName>
        <fullName evidence="3 4">Atpase family protein</fullName>
    </submittedName>
</protein>
<dbReference type="PANTHER" id="PTHR23077:SF117">
    <property type="entry name" value="AAA+ ATPASE DOMAIN-CONTAINING PROTEIN"/>
    <property type="match status" value="1"/>
</dbReference>
<evidence type="ECO:0000313" key="6">
    <source>
        <dbReference type="Proteomes" id="UP001150062"/>
    </source>
</evidence>
<evidence type="ECO:0000313" key="4">
    <source>
        <dbReference type="EMBL" id="KAJ6241540.1"/>
    </source>
</evidence>
<dbReference type="EMBL" id="JAOAOG010000191">
    <property type="protein sequence ID" value="KAJ6241540.1"/>
    <property type="molecule type" value="Genomic_DNA"/>
</dbReference>
<feature type="domain" description="AAA ATPase AAA+ lid" evidence="2">
    <location>
        <begin position="143"/>
        <end position="184"/>
    </location>
</feature>
<reference evidence="3" key="2">
    <citation type="submission" date="2022-08" db="EMBL/GenBank/DDBJ databases">
        <title>Novel sulphate-reducing endosymbionts in the free-living metamonad Anaeramoeba.</title>
        <authorList>
            <person name="Jerlstrom-Hultqvist J."/>
            <person name="Cepicka I."/>
            <person name="Gallot-Lavallee L."/>
            <person name="Salas-Leiva D."/>
            <person name="Curtis B.A."/>
            <person name="Zahonova K."/>
            <person name="Pipaliya S."/>
            <person name="Dacks J."/>
            <person name="Roger A.J."/>
        </authorList>
    </citation>
    <scope>NUCLEOTIDE SEQUENCE</scope>
    <source>
        <strain evidence="3">Busselton2</strain>
    </source>
</reference>